<dbReference type="KEGG" id="peh:Spb1_27530"/>
<dbReference type="EMBL" id="CP036299">
    <property type="protein sequence ID" value="QDV30818.1"/>
    <property type="molecule type" value="Genomic_DNA"/>
</dbReference>
<protein>
    <submittedName>
        <fullName evidence="1">Uncharacterized protein</fullName>
    </submittedName>
</protein>
<evidence type="ECO:0000313" key="1">
    <source>
        <dbReference type="EMBL" id="QDV30818.1"/>
    </source>
</evidence>
<dbReference type="AlphaFoldDB" id="A0A518GQB7"/>
<organism evidence="1 2">
    <name type="scientific">Planctopirus ephydatiae</name>
    <dbReference type="NCBI Taxonomy" id="2528019"/>
    <lineage>
        <taxon>Bacteria</taxon>
        <taxon>Pseudomonadati</taxon>
        <taxon>Planctomycetota</taxon>
        <taxon>Planctomycetia</taxon>
        <taxon>Planctomycetales</taxon>
        <taxon>Planctomycetaceae</taxon>
        <taxon>Planctopirus</taxon>
    </lineage>
</organism>
<evidence type="ECO:0000313" key="2">
    <source>
        <dbReference type="Proteomes" id="UP000315349"/>
    </source>
</evidence>
<proteinExistence type="predicted"/>
<name>A0A518GQB7_9PLAN</name>
<sequence>MVVESSLIQPTLTRIKLTKLADGEFALHISHQSVTGCPQTMNPRVSPGGADVHFDWLRLDARMA</sequence>
<keyword evidence="2" id="KW-1185">Reference proteome</keyword>
<dbReference type="Proteomes" id="UP000315349">
    <property type="component" value="Chromosome"/>
</dbReference>
<accession>A0A518GQB7</accession>
<gene>
    <name evidence="1" type="ORF">Spb1_27530</name>
</gene>
<reference evidence="1 2" key="1">
    <citation type="submission" date="2019-02" db="EMBL/GenBank/DDBJ databases">
        <title>Deep-cultivation of Planctomycetes and their phenomic and genomic characterization uncovers novel biology.</title>
        <authorList>
            <person name="Wiegand S."/>
            <person name="Jogler M."/>
            <person name="Boedeker C."/>
            <person name="Pinto D."/>
            <person name="Vollmers J."/>
            <person name="Rivas-Marin E."/>
            <person name="Kohn T."/>
            <person name="Peeters S.H."/>
            <person name="Heuer A."/>
            <person name="Rast P."/>
            <person name="Oberbeckmann S."/>
            <person name="Bunk B."/>
            <person name="Jeske O."/>
            <person name="Meyerdierks A."/>
            <person name="Storesund J.E."/>
            <person name="Kallscheuer N."/>
            <person name="Luecker S."/>
            <person name="Lage O.M."/>
            <person name="Pohl T."/>
            <person name="Merkel B.J."/>
            <person name="Hornburger P."/>
            <person name="Mueller R.-W."/>
            <person name="Bruemmer F."/>
            <person name="Labrenz M."/>
            <person name="Spormann A.M."/>
            <person name="Op den Camp H."/>
            <person name="Overmann J."/>
            <person name="Amann R."/>
            <person name="Jetten M.S.M."/>
            <person name="Mascher T."/>
            <person name="Medema M.H."/>
            <person name="Devos D.P."/>
            <person name="Kaster A.-K."/>
            <person name="Ovreas L."/>
            <person name="Rohde M."/>
            <person name="Galperin M.Y."/>
            <person name="Jogler C."/>
        </authorList>
    </citation>
    <scope>NUCLEOTIDE SEQUENCE [LARGE SCALE GENOMIC DNA]</scope>
    <source>
        <strain evidence="1 2">Spb1</strain>
    </source>
</reference>